<evidence type="ECO:0000313" key="4">
    <source>
        <dbReference type="Proteomes" id="UP000666240"/>
    </source>
</evidence>
<keyword evidence="4" id="KW-1185">Reference proteome</keyword>
<dbReference type="GO" id="GO:0005975">
    <property type="term" value="P:carbohydrate metabolic process"/>
    <property type="evidence" value="ECO:0007669"/>
    <property type="project" value="InterPro"/>
</dbReference>
<dbReference type="RefSeq" id="WP_209334000.1">
    <property type="nucleotide sequence ID" value="NZ_JAGIYY010000001.1"/>
</dbReference>
<dbReference type="InterPro" id="IPR008928">
    <property type="entry name" value="6-hairpin_glycosidase_sf"/>
</dbReference>
<dbReference type="Gene3D" id="1.50.10.10">
    <property type="match status" value="1"/>
</dbReference>
<comment type="similarity">
    <text evidence="1">Belongs to the N-acylglucosamine 2-epimerase family.</text>
</comment>
<reference evidence="3" key="1">
    <citation type="submission" date="2021-03" db="EMBL/GenBank/DDBJ databases">
        <title>Genome sequencing and assembly of Tianweitania sediminis.</title>
        <authorList>
            <person name="Chhetri G."/>
        </authorList>
    </citation>
    <scope>NUCLEOTIDE SEQUENCE</scope>
    <source>
        <strain evidence="3">Z8</strain>
    </source>
</reference>
<sequence length="408" mass="45185">MSQFSRDPRQEAPDAPRDADWWATWFWAELLPDWLTHVSDEEGGGVFDALDQEGHPDRSAEKTVLAQARTLFTLSHLARLSGNPALVEAAKRQATFLPRFQKEAGLYRRAGGRTGARTGQAADDVARSYDQTFVILGFATWNAIAPSSEVGAKLEACWELLSTRLTDPATGLLLEHDEVAEPSAPLAPHRAQNPHMHLYEACLQAFKVSRQSIWMSRAASTRSLALRHFHDTETGSIAEWRAPDLRPLQDAMGLRREPGHQYEWAWLLWREAELGGDPATRDLAEQLALFAERHGVAATGPMAGAALDAVSAQGSVVEETFLLWPQTEAIKWYAARAMAGDDQAGVRARALLCLMFERWFAGRRFWVNQLAADGHVIQPATLTRLFYHLALALTEGAGAGLWPGIPRH</sequence>
<evidence type="ECO:0000256" key="1">
    <source>
        <dbReference type="ARBA" id="ARBA00008558"/>
    </source>
</evidence>
<dbReference type="Pfam" id="PF07221">
    <property type="entry name" value="GlcNAc_2-epim"/>
    <property type="match status" value="1"/>
</dbReference>
<comment type="caution">
    <text evidence="3">The sequence shown here is derived from an EMBL/GenBank/DDBJ whole genome shotgun (WGS) entry which is preliminary data.</text>
</comment>
<keyword evidence="2" id="KW-0413">Isomerase</keyword>
<dbReference type="EMBL" id="JAGIYY010000001">
    <property type="protein sequence ID" value="MBP0438063.1"/>
    <property type="molecule type" value="Genomic_DNA"/>
</dbReference>
<evidence type="ECO:0000313" key="3">
    <source>
        <dbReference type="EMBL" id="MBP0438063.1"/>
    </source>
</evidence>
<dbReference type="SUPFAM" id="SSF48208">
    <property type="entry name" value="Six-hairpin glycosidases"/>
    <property type="match status" value="1"/>
</dbReference>
<proteinExistence type="inferred from homology"/>
<organism evidence="3 4">
    <name type="scientific">Tianweitania sediminis</name>
    <dbReference type="NCBI Taxonomy" id="1502156"/>
    <lineage>
        <taxon>Bacteria</taxon>
        <taxon>Pseudomonadati</taxon>
        <taxon>Pseudomonadota</taxon>
        <taxon>Alphaproteobacteria</taxon>
        <taxon>Hyphomicrobiales</taxon>
        <taxon>Phyllobacteriaceae</taxon>
        <taxon>Tianweitania</taxon>
    </lineage>
</organism>
<name>A0A8J7UHQ3_9HYPH</name>
<dbReference type="GO" id="GO:0016853">
    <property type="term" value="F:isomerase activity"/>
    <property type="evidence" value="ECO:0007669"/>
    <property type="project" value="UniProtKB-KW"/>
</dbReference>
<dbReference type="PANTHER" id="PTHR15108">
    <property type="entry name" value="N-ACYLGLUCOSAMINE-2-EPIMERASE"/>
    <property type="match status" value="1"/>
</dbReference>
<gene>
    <name evidence="3" type="ORF">J5Y06_05340</name>
</gene>
<dbReference type="Proteomes" id="UP000666240">
    <property type="component" value="Unassembled WGS sequence"/>
</dbReference>
<dbReference type="InterPro" id="IPR012341">
    <property type="entry name" value="6hp_glycosidase-like_sf"/>
</dbReference>
<dbReference type="InterPro" id="IPR010819">
    <property type="entry name" value="AGE/CE"/>
</dbReference>
<dbReference type="AlphaFoldDB" id="A0A8J7UHQ3"/>
<evidence type="ECO:0000256" key="2">
    <source>
        <dbReference type="ARBA" id="ARBA00023235"/>
    </source>
</evidence>
<protein>
    <submittedName>
        <fullName evidence="3">AGE family epimerase/isomerase</fullName>
    </submittedName>
</protein>
<accession>A0A8J7UHQ3</accession>